<organism evidence="1 2">
    <name type="scientific">Mycobacterium phage Onyinye</name>
    <dbReference type="NCBI Taxonomy" id="2686235"/>
    <lineage>
        <taxon>Viruses</taxon>
        <taxon>Duplodnaviria</taxon>
        <taxon>Heunggongvirae</taxon>
        <taxon>Uroviricota</taxon>
        <taxon>Caudoviricetes</taxon>
        <taxon>Onyinyevirus</taxon>
        <taxon>Onyinyevirus onyinye</taxon>
    </lineage>
</organism>
<dbReference type="KEGG" id="vg:77924854"/>
<sequence length="42" mass="4742">MTENIAAPLIPPLYQYGMLEAFQKTVRLLIAYGVLTGYIRVI</sequence>
<dbReference type="GeneID" id="77924854"/>
<evidence type="ECO:0000313" key="2">
    <source>
        <dbReference type="Proteomes" id="UP000463915"/>
    </source>
</evidence>
<accession>A0A6B9L9H9</accession>
<dbReference type="Proteomes" id="UP000463915">
    <property type="component" value="Segment"/>
</dbReference>
<dbReference type="RefSeq" id="YP_010649307.1">
    <property type="nucleotide sequence ID" value="NC_070765.1"/>
</dbReference>
<dbReference type="EMBL" id="MN813687">
    <property type="protein sequence ID" value="QHB37463.1"/>
    <property type="molecule type" value="Genomic_DNA"/>
</dbReference>
<gene>
    <name evidence="1" type="primary">58</name>
    <name evidence="1" type="ORF">SEA_ONYINYE_58</name>
</gene>
<protein>
    <submittedName>
        <fullName evidence="1">Uncharacterized protein</fullName>
    </submittedName>
</protein>
<proteinExistence type="predicted"/>
<reference evidence="1 2" key="1">
    <citation type="submission" date="2019-12" db="EMBL/GenBank/DDBJ databases">
        <authorList>
            <person name="Ayuk M.A."/>
            <person name="Robinson C.J."/>
            <person name="Anderson W.A."/>
            <person name="Ullah H."/>
            <person name="Gugssa A."/>
            <person name="Somiranjan G."/>
            <person name="Allen A."/>
            <person name="Lourds M.F."/>
            <person name="Quagraine B.K."/>
            <person name="Smith M."/>
            <person name="Moore M."/>
            <person name="Oliver J."/>
            <person name="Irabor E."/>
            <person name="Roy S.D."/>
            <person name="Bassey G."/>
            <person name="Louis B.N."/>
            <person name="Adu D."/>
            <person name="Akhimien C.E."/>
            <person name="Annor K."/>
            <person name="Archibald A."/>
            <person name="Ashagre K.C."/>
            <person name="Baity M.R."/>
            <person name="Barnes K.J."/>
            <person name="Barrios L.E."/>
            <person name="Black A.C."/>
            <person name="Bowen'Kauth M.S."/>
            <person name="Bowman K.N."/>
            <person name="Breaux D.L."/>
            <person name="Brooks J.A."/>
            <person name="Bwayili H.A."/>
            <person name="Caine T."/>
            <person name="Williams A.Y."/>
            <person name="Norris L.J."/>
            <person name="Nwozo E.O."/>
            <person name="Prosper P.L."/>
            <person name="Rankin N.A."/>
            <person name="Richardson K.M."/>
            <person name="Robinson D.M."/>
            <person name="Salters D.J."/>
            <person name="Savage M.A."/>
            <person name="Solomon S.M."/>
            <person name="Williams L.R."/>
            <person name="Curtis N."/>
            <person name="Garlena R.A."/>
            <person name="Russell D.A."/>
            <person name="Pope W.H."/>
            <person name="Jacobs-Sera D."/>
            <person name="Hatfull G.F."/>
        </authorList>
    </citation>
    <scope>NUCLEOTIDE SEQUENCE [LARGE SCALE GENOMIC DNA]</scope>
</reference>
<name>A0A6B9L9H9_9CAUD</name>
<evidence type="ECO:0000313" key="1">
    <source>
        <dbReference type="EMBL" id="QHB37463.1"/>
    </source>
</evidence>
<keyword evidence="2" id="KW-1185">Reference proteome</keyword>